<sequence>MTVSFFTNFVNHHQIPLADELYRILGDNYYYIATCNTQELVNTMSGYSEIERPYIIRTYANDAAKKKAFELAKQSDVMIYGTPECLSYVKERYKSVRDKLTIEVGERWFKRGLLNLLSPRLLRYKWLYHTICPKEYTFRLCASAYASHDENLMLSYKDKCFKWGYFTSVPDVNMEDITKLKQTTSTLKILWVARFLKWKHPEQMLQLALRLQSTHIDFKIDMIGEGPLWKSIHSDITKLSLQSCVHLLGVMPNKEVIQKMREYHIFCFTSDRHEGWGAVLNEAMSAGCCPVACKAIGSAPFLIKHGENGLLYDDTLADDLSSKIEWLATHRTECESMGVRAYETMRNEWNPKVAAERLVDFCKSFYEGDLCQYAIGPMSKADI</sequence>
<reference evidence="2 3" key="1">
    <citation type="submission" date="2012-02" db="EMBL/GenBank/DDBJ databases">
        <title>The Genome Sequence of Parabacteroides goldsteinii CL02T12C30.</title>
        <authorList>
            <consortium name="The Broad Institute Genome Sequencing Platform"/>
            <person name="Earl A."/>
            <person name="Ward D."/>
            <person name="Feldgarden M."/>
            <person name="Gevers D."/>
            <person name="Zitomersky N.L."/>
            <person name="Coyne M.J."/>
            <person name="Comstock L.E."/>
            <person name="Young S.K."/>
            <person name="Zeng Q."/>
            <person name="Gargeya S."/>
            <person name="Fitzgerald M."/>
            <person name="Haas B."/>
            <person name="Abouelleil A."/>
            <person name="Alvarado L."/>
            <person name="Arachchi H.M."/>
            <person name="Berlin A."/>
            <person name="Chapman S.B."/>
            <person name="Gearin G."/>
            <person name="Goldberg J."/>
            <person name="Griggs A."/>
            <person name="Gujja S."/>
            <person name="Hansen M."/>
            <person name="Heiman D."/>
            <person name="Howarth C."/>
            <person name="Larimer J."/>
            <person name="Lui A."/>
            <person name="MacDonald P.J.P."/>
            <person name="McCowen C."/>
            <person name="Montmayeur A."/>
            <person name="Murphy C."/>
            <person name="Neiman D."/>
            <person name="Pearson M."/>
            <person name="Priest M."/>
            <person name="Roberts A."/>
            <person name="Saif S."/>
            <person name="Shea T."/>
            <person name="Sisk P."/>
            <person name="Stolte C."/>
            <person name="Sykes S."/>
            <person name="Wortman J."/>
            <person name="Nusbaum C."/>
            <person name="Birren B."/>
        </authorList>
    </citation>
    <scope>NUCLEOTIDE SEQUENCE [LARGE SCALE GENOMIC DNA]</scope>
    <source>
        <strain evidence="2 3">CL02T12C30</strain>
    </source>
</reference>
<dbReference type="PANTHER" id="PTHR45947">
    <property type="entry name" value="SULFOQUINOVOSYL TRANSFERASE SQD2"/>
    <property type="match status" value="1"/>
</dbReference>
<dbReference type="CDD" id="cd03801">
    <property type="entry name" value="GT4_PimA-like"/>
    <property type="match status" value="1"/>
</dbReference>
<dbReference type="InterPro" id="IPR050194">
    <property type="entry name" value="Glycosyltransferase_grp1"/>
</dbReference>
<dbReference type="Gene3D" id="3.40.50.2000">
    <property type="entry name" value="Glycogen Phosphorylase B"/>
    <property type="match status" value="1"/>
</dbReference>
<dbReference type="PATRIC" id="fig|999418.3.peg.4037"/>
<gene>
    <name evidence="2" type="ORF">HMPREF1076_03963</name>
</gene>
<dbReference type="InterPro" id="IPR001296">
    <property type="entry name" value="Glyco_trans_1"/>
</dbReference>
<proteinExistence type="predicted"/>
<dbReference type="Proteomes" id="UP000006330">
    <property type="component" value="Unassembled WGS sequence"/>
</dbReference>
<dbReference type="PANTHER" id="PTHR45947:SF3">
    <property type="entry name" value="SULFOQUINOVOSYL TRANSFERASE SQD2"/>
    <property type="match status" value="1"/>
</dbReference>
<dbReference type="RefSeq" id="WP_007657063.1">
    <property type="nucleotide sequence ID" value="NZ_JH976474.1"/>
</dbReference>
<dbReference type="SUPFAM" id="SSF53756">
    <property type="entry name" value="UDP-Glycosyltransferase/glycogen phosphorylase"/>
    <property type="match status" value="1"/>
</dbReference>
<dbReference type="Pfam" id="PF00534">
    <property type="entry name" value="Glycos_transf_1"/>
    <property type="match status" value="1"/>
</dbReference>
<comment type="caution">
    <text evidence="2">The sequence shown here is derived from an EMBL/GenBank/DDBJ whole genome shotgun (WGS) entry which is preliminary data.</text>
</comment>
<organism evidence="2 3">
    <name type="scientific">Parabacteroides goldsteinii CL02T12C30</name>
    <dbReference type="NCBI Taxonomy" id="999418"/>
    <lineage>
        <taxon>Bacteria</taxon>
        <taxon>Pseudomonadati</taxon>
        <taxon>Bacteroidota</taxon>
        <taxon>Bacteroidia</taxon>
        <taxon>Bacteroidales</taxon>
        <taxon>Tannerellaceae</taxon>
        <taxon>Parabacteroides</taxon>
    </lineage>
</organism>
<dbReference type="OrthoDB" id="9790710at2"/>
<dbReference type="GO" id="GO:0016757">
    <property type="term" value="F:glycosyltransferase activity"/>
    <property type="evidence" value="ECO:0007669"/>
    <property type="project" value="InterPro"/>
</dbReference>
<dbReference type="AlphaFoldDB" id="K5ZH90"/>
<evidence type="ECO:0000313" key="2">
    <source>
        <dbReference type="EMBL" id="EKN10625.1"/>
    </source>
</evidence>
<protein>
    <recommendedName>
        <fullName evidence="1">Glycosyl transferase family 1 domain-containing protein</fullName>
    </recommendedName>
</protein>
<evidence type="ECO:0000259" key="1">
    <source>
        <dbReference type="Pfam" id="PF00534"/>
    </source>
</evidence>
<dbReference type="EMBL" id="AGZO01000027">
    <property type="protein sequence ID" value="EKN10625.1"/>
    <property type="molecule type" value="Genomic_DNA"/>
</dbReference>
<accession>K5ZH90</accession>
<feature type="domain" description="Glycosyl transferase family 1" evidence="1">
    <location>
        <begin position="180"/>
        <end position="343"/>
    </location>
</feature>
<evidence type="ECO:0000313" key="3">
    <source>
        <dbReference type="Proteomes" id="UP000006330"/>
    </source>
</evidence>
<name>K5ZH90_9BACT</name>
<dbReference type="HOGENOM" id="CLU_060301_0_0_10"/>